<dbReference type="SUPFAM" id="SSF53756">
    <property type="entry name" value="UDP-Glycosyltransferase/glycogen phosphorylase"/>
    <property type="match status" value="2"/>
</dbReference>
<keyword evidence="2" id="KW-0808">Transferase</keyword>
<dbReference type="GO" id="GO:0016757">
    <property type="term" value="F:glycosyltransferase activity"/>
    <property type="evidence" value="ECO:0007669"/>
    <property type="project" value="InterPro"/>
</dbReference>
<dbReference type="InterPro" id="IPR001296">
    <property type="entry name" value="Glyco_trans_1"/>
</dbReference>
<organism evidence="2 3">
    <name type="scientific">Azomonas macrocytogenes</name>
    <name type="common">Azotobacter macrocytogenes</name>
    <dbReference type="NCBI Taxonomy" id="69962"/>
    <lineage>
        <taxon>Bacteria</taxon>
        <taxon>Pseudomonadati</taxon>
        <taxon>Pseudomonadota</taxon>
        <taxon>Gammaproteobacteria</taxon>
        <taxon>Pseudomonadales</taxon>
        <taxon>Pseudomonadaceae</taxon>
        <taxon>Azomonas</taxon>
    </lineage>
</organism>
<dbReference type="Pfam" id="PF00534">
    <property type="entry name" value="Glycos_transf_1"/>
    <property type="match status" value="2"/>
</dbReference>
<dbReference type="Proteomes" id="UP000549250">
    <property type="component" value="Unassembled WGS sequence"/>
</dbReference>
<dbReference type="AlphaFoldDB" id="A0A839T1T8"/>
<dbReference type="PANTHER" id="PTHR46401:SF9">
    <property type="entry name" value="MANNOSYLTRANSFERASE A"/>
    <property type="match status" value="1"/>
</dbReference>
<keyword evidence="3" id="KW-1185">Reference proteome</keyword>
<comment type="caution">
    <text evidence="2">The sequence shown here is derived from an EMBL/GenBank/DDBJ whole genome shotgun (WGS) entry which is preliminary data.</text>
</comment>
<feature type="domain" description="Glycosyl transferase family 1" evidence="1">
    <location>
        <begin position="248"/>
        <end position="401"/>
    </location>
</feature>
<dbReference type="Gene3D" id="3.40.50.2000">
    <property type="entry name" value="Glycogen Phosphorylase B"/>
    <property type="match status" value="2"/>
</dbReference>
<dbReference type="EMBL" id="JACHXI010000003">
    <property type="protein sequence ID" value="MBB3102476.1"/>
    <property type="molecule type" value="Genomic_DNA"/>
</dbReference>
<gene>
    <name evidence="2" type="ORF">FHR87_000859</name>
</gene>
<name>A0A839T1T8_AZOMA</name>
<protein>
    <submittedName>
        <fullName evidence="2">Glycosyltransferase involved in cell wall biosynthesis</fullName>
    </submittedName>
</protein>
<dbReference type="PANTHER" id="PTHR46401">
    <property type="entry name" value="GLYCOSYLTRANSFERASE WBBK-RELATED"/>
    <property type="match status" value="1"/>
</dbReference>
<feature type="domain" description="Glycosyl transferase family 1" evidence="1">
    <location>
        <begin position="653"/>
        <end position="801"/>
    </location>
</feature>
<evidence type="ECO:0000259" key="1">
    <source>
        <dbReference type="Pfam" id="PF00534"/>
    </source>
</evidence>
<evidence type="ECO:0000313" key="2">
    <source>
        <dbReference type="EMBL" id="MBB3102476.1"/>
    </source>
</evidence>
<sequence>MRFSTQQTGRDTSLHAAESRELKEKLGTSISRKNPINVLYLDLSATHRNDLKTGIERVARALTIALIENPPTGYRVEPVYLDKKGCAWRYFYARRYTAEMLGIASNVLEDEITHPACGDIVLGLDISGGLLIDASREGFFDGLRAKGVQVYFMVYDLLPLSHPHTFPPGADTGHARWLSAVAAMDGAVCITQSVANKLHAWCSQHVKRNGHPFHVIAVHLGADINNSAPTKGLPEDALGVLDACRVRPTFLMVGTIEPRKGYLFVLDAFTQLWRAGVDINLIIVGKEGWIGLPDEMRRTIPQTIECLHSHPEREKRLFWLEGISDEYLEQIYATATCLIAASEDEGFGLPLIEAAQHNLPIIARNIQVFREIAGECAYYFQEADSTEFGHKIREWLELYRRSAHPLSRNMQWITWSESARKIFSAIFHAARSDETESRVDPWVLSENRRAKIFVDISVVYKNDFQTGIQRVVRAILAALLEDQEDSFEIIPVYLEHENARWRYEKAYISLQHGELVADSNQPSCEIDFSARDILLCLDLAGGYVVPASRQGLYRRIREKGAAVYFVVYDLLPVRLPIFFAEKDIAGYLDWLGVTSENNGVLCISQAVAVNYRHWFEMLPAILKGEKFKISFFHLGADLIKSSPSRGLPDDWAEKIDLISHRPCFLSVGTIEPRKQYPQILSAFEMLWETGSDLTWVIVGKEGWMMSDFCTKLAVHPEHGQRLLWLGGVSDEFLEKLYTASNCLIAASEDEGFGLPLTEAARYKLPIIARDIPVFQEVAGEHAYYFKGLAAEDLARAIADWLCLYREGRHPSSENMSWLTWRESAEQLKRALLDFQLDAEKA</sequence>
<accession>A0A839T1T8</accession>
<reference evidence="2 3" key="1">
    <citation type="submission" date="2020-08" db="EMBL/GenBank/DDBJ databases">
        <title>Genomic Encyclopedia of Type Strains, Phase III (KMG-III): the genomes of soil and plant-associated and newly described type strains.</title>
        <authorList>
            <person name="Whitman W."/>
        </authorList>
    </citation>
    <scope>NUCLEOTIDE SEQUENCE [LARGE SCALE GENOMIC DNA]</scope>
    <source>
        <strain evidence="2 3">CECT 4462</strain>
    </source>
</reference>
<dbReference type="RefSeq" id="WP_183165473.1">
    <property type="nucleotide sequence ID" value="NZ_JACHXI010000003.1"/>
</dbReference>
<evidence type="ECO:0000313" key="3">
    <source>
        <dbReference type="Proteomes" id="UP000549250"/>
    </source>
</evidence>
<proteinExistence type="predicted"/>
<dbReference type="CDD" id="cd03809">
    <property type="entry name" value="GT4_MtfB-like"/>
    <property type="match status" value="2"/>
</dbReference>